<dbReference type="AlphaFoldDB" id="A0A419S292"/>
<proteinExistence type="predicted"/>
<comment type="caution">
    <text evidence="2">The sequence shown here is derived from an EMBL/GenBank/DDBJ whole genome shotgun (WGS) entry which is preliminary data.</text>
</comment>
<keyword evidence="3" id="KW-1185">Reference proteome</keyword>
<dbReference type="RefSeq" id="WP_120183058.1">
    <property type="nucleotide sequence ID" value="NZ_MBTA01000029.1"/>
</dbReference>
<organism evidence="2 3">
    <name type="scientific">Pelobium manganitolerans</name>
    <dbReference type="NCBI Taxonomy" id="1842495"/>
    <lineage>
        <taxon>Bacteria</taxon>
        <taxon>Pseudomonadati</taxon>
        <taxon>Bacteroidota</taxon>
        <taxon>Sphingobacteriia</taxon>
        <taxon>Sphingobacteriales</taxon>
        <taxon>Sphingobacteriaceae</taxon>
        <taxon>Pelobium</taxon>
    </lineage>
</organism>
<dbReference type="Pfam" id="PF02469">
    <property type="entry name" value="Fasciclin"/>
    <property type="match status" value="2"/>
</dbReference>
<accession>A0A419S292</accession>
<feature type="domain" description="FAS1" evidence="1">
    <location>
        <begin position="179"/>
        <end position="341"/>
    </location>
</feature>
<dbReference type="InterPro" id="IPR036378">
    <property type="entry name" value="FAS1_dom_sf"/>
</dbReference>
<dbReference type="GO" id="GO:0005615">
    <property type="term" value="C:extracellular space"/>
    <property type="evidence" value="ECO:0007669"/>
    <property type="project" value="TreeGrafter"/>
</dbReference>
<dbReference type="OrthoDB" id="1144324at2"/>
<evidence type="ECO:0000313" key="3">
    <source>
        <dbReference type="Proteomes" id="UP000283433"/>
    </source>
</evidence>
<feature type="domain" description="FAS1" evidence="1">
    <location>
        <begin position="37"/>
        <end position="175"/>
    </location>
</feature>
<dbReference type="Proteomes" id="UP000283433">
    <property type="component" value="Unassembled WGS sequence"/>
</dbReference>
<dbReference type="SMART" id="SM00554">
    <property type="entry name" value="FAS1"/>
    <property type="match status" value="1"/>
</dbReference>
<dbReference type="PANTHER" id="PTHR10900:SF77">
    <property type="entry name" value="FI19380P1"/>
    <property type="match status" value="1"/>
</dbReference>
<dbReference type="Gene3D" id="2.30.180.10">
    <property type="entry name" value="FAS1 domain"/>
    <property type="match status" value="2"/>
</dbReference>
<dbReference type="PANTHER" id="PTHR10900">
    <property type="entry name" value="PERIOSTIN-RELATED"/>
    <property type="match status" value="1"/>
</dbReference>
<dbReference type="InterPro" id="IPR000782">
    <property type="entry name" value="FAS1_domain"/>
</dbReference>
<dbReference type="PROSITE" id="PS50213">
    <property type="entry name" value="FAS1"/>
    <property type="match status" value="2"/>
</dbReference>
<evidence type="ECO:0000313" key="2">
    <source>
        <dbReference type="EMBL" id="RKD12830.1"/>
    </source>
</evidence>
<sequence>MRYLSKIPTGFILVLGILAIISACRKSTLVTTVVNRPNITKYLEEHPDQFSELSKVLQLSGTASFLNAYGSYTFFAPNNAAIKDYLTSQNKAAVEDISGDDWKQFIRFHLLEDSVSTEQFTDGKLPKLTMYGQYLITGSETNNGTTKISVNRQANIITANISVGNGLIHSIDHVLIPASLTLAQTLEANPAYSIFTEALKEANLFERLNKAPADNTNDNEQFLTVIAQTNDVLAAAGINSYADLLAKYSNTNDPTLATDSLHLYLEYHILNDAKYLADIVTSTAHNTLAPLEVVTSKLKGETVLINDDMFNGVYEPGIELVRNTSDVSATNGVIHNAAQNFNIKKRSPYRVDFDVCTFPELVKNKEYYGQKNYEFTPEEAAEFTEIKFSGTEKQLIYYYGSGKSVSKYGYNQDCLTVPLATGGTSSRAAWVEFKTPLLIKGKYKVWIGYYTQKQSSSNGGTTTEVQASIGREEGAEAERTVLANARVLSFITKRPGQPSDVEEAIGYKTYMENTSGSVVSRQMGIATIDQTGRYWLRLTAINGSQTTNNIDLIQFIPVDDDQQYPKFKTDGTLIPRP</sequence>
<gene>
    <name evidence="2" type="ORF">BCY91_11330</name>
</gene>
<dbReference type="EMBL" id="MBTA01000029">
    <property type="protein sequence ID" value="RKD12830.1"/>
    <property type="molecule type" value="Genomic_DNA"/>
</dbReference>
<name>A0A419S292_9SPHI</name>
<reference evidence="2 3" key="1">
    <citation type="submission" date="2016-07" db="EMBL/GenBank/DDBJ databases">
        <title>Genome of Pelobium manganitolerans.</title>
        <authorList>
            <person name="Wu S."/>
            <person name="Wang G."/>
        </authorList>
    </citation>
    <scope>NUCLEOTIDE SEQUENCE [LARGE SCALE GENOMIC DNA]</scope>
    <source>
        <strain evidence="2 3">YS-25</strain>
    </source>
</reference>
<dbReference type="InterPro" id="IPR050904">
    <property type="entry name" value="Adhesion/Biosynth-related"/>
</dbReference>
<dbReference type="PROSITE" id="PS51257">
    <property type="entry name" value="PROKAR_LIPOPROTEIN"/>
    <property type="match status" value="1"/>
</dbReference>
<protein>
    <recommendedName>
        <fullName evidence="1">FAS1 domain-containing protein</fullName>
    </recommendedName>
</protein>
<dbReference type="SUPFAM" id="SSF82153">
    <property type="entry name" value="FAS1 domain"/>
    <property type="match status" value="2"/>
</dbReference>
<evidence type="ECO:0000259" key="1">
    <source>
        <dbReference type="PROSITE" id="PS50213"/>
    </source>
</evidence>